<evidence type="ECO:0000256" key="8">
    <source>
        <dbReference type="ARBA" id="ARBA00023214"/>
    </source>
</evidence>
<dbReference type="CDD" id="cd00400">
    <property type="entry name" value="Voltage_gated_ClC"/>
    <property type="match status" value="1"/>
</dbReference>
<reference evidence="12" key="1">
    <citation type="journal article" date="2019" name="Int. J. Syst. Evol. Microbiol.">
        <title>The Global Catalogue of Microorganisms (GCM) 10K type strain sequencing project: providing services to taxonomists for standard genome sequencing and annotation.</title>
        <authorList>
            <consortium name="The Broad Institute Genomics Platform"/>
            <consortium name="The Broad Institute Genome Sequencing Center for Infectious Disease"/>
            <person name="Wu L."/>
            <person name="Ma J."/>
        </authorList>
    </citation>
    <scope>NUCLEOTIDE SEQUENCE [LARGE SCALE GENOMIC DNA]</scope>
    <source>
        <strain evidence="12">KACC 12597</strain>
    </source>
</reference>
<evidence type="ECO:0000256" key="9">
    <source>
        <dbReference type="ARBA" id="ARBA00023303"/>
    </source>
</evidence>
<keyword evidence="3 10" id="KW-0812">Transmembrane</keyword>
<gene>
    <name evidence="11" type="ORF">ACFSJC_12610</name>
</gene>
<dbReference type="PANTHER" id="PTHR43427:SF6">
    <property type="entry name" value="CHLORIDE CHANNEL PROTEIN CLC-E"/>
    <property type="match status" value="1"/>
</dbReference>
<feature type="transmembrane region" description="Helical" evidence="10">
    <location>
        <begin position="20"/>
        <end position="46"/>
    </location>
</feature>
<evidence type="ECO:0000313" key="12">
    <source>
        <dbReference type="Proteomes" id="UP001597337"/>
    </source>
</evidence>
<dbReference type="EMBL" id="JBHUHX010000032">
    <property type="protein sequence ID" value="MFD2112682.1"/>
    <property type="molecule type" value="Genomic_DNA"/>
</dbReference>
<dbReference type="InterPro" id="IPR014743">
    <property type="entry name" value="Cl-channel_core"/>
</dbReference>
<evidence type="ECO:0000256" key="7">
    <source>
        <dbReference type="ARBA" id="ARBA00023173"/>
    </source>
</evidence>
<keyword evidence="8" id="KW-0868">Chloride</keyword>
<sequence length="572" mass="60220">MRDSQPIEEYGQLVPRLIGLGVLVGAIAGIGAILFRAMIGGIHNLAFFGVFSFDYDANQHTPTSPFGLFIVLVPVAGALVVAWLVKTFAPEAKGHGVPEVIGAIYYQKGRIRPSVALVKSLASALSIGTGGSVGREGPIIQIGAAFGSTLAQWTHLPEWQRIALIACGAGGGIAATFNTPLGGILFAVELIMTEVSARTLAPVILSVVTATAVGRLYFGDHPSFVIPPLELNTHQSFAPEVMVAYALLGVIQGLGAVVLICAIYGFEDLFDRMPGNYYSRHAAGMLLVGLLMLGLQSHYGHYYVQGVGYATIQDILDKVLTAPGLLLLLLGAKLLATSLTLGSGASGGVFSPSMFIGACLGAAFAYAARALFPELPLDPVASAVIGMAGMVAGATGAALTVMVMILEMTHEYHAVLPLILVVGAAHGVRRLVMQDSLYTMKLSRRGQPVPQSLHTPLMLLRSIADLADTPTREGTKPLRDSSRFHQVLRLDGEVRALLPAGGGRPVMALAQPPDTPVFDAVAQLRSAHAAAVVITATGHPRDPALAALTLEEIAHHGHVPPAYLRQRRRLRP</sequence>
<keyword evidence="4 10" id="KW-1133">Transmembrane helix</keyword>
<evidence type="ECO:0000256" key="6">
    <source>
        <dbReference type="ARBA" id="ARBA00023136"/>
    </source>
</evidence>
<dbReference type="Proteomes" id="UP001597337">
    <property type="component" value="Unassembled WGS sequence"/>
</dbReference>
<comment type="caution">
    <text evidence="11">The sequence shown here is derived from an EMBL/GenBank/DDBJ whole genome shotgun (WGS) entry which is preliminary data.</text>
</comment>
<evidence type="ECO:0000256" key="3">
    <source>
        <dbReference type="ARBA" id="ARBA00022692"/>
    </source>
</evidence>
<dbReference type="Pfam" id="PF00654">
    <property type="entry name" value="Voltage_CLC"/>
    <property type="match status" value="1"/>
</dbReference>
<keyword evidence="5" id="KW-0406">Ion transport</keyword>
<dbReference type="InterPro" id="IPR050368">
    <property type="entry name" value="ClC-type_chloride_channel"/>
</dbReference>
<dbReference type="RefSeq" id="WP_386027211.1">
    <property type="nucleotide sequence ID" value="NZ_JBHUHX010000032.1"/>
</dbReference>
<feature type="transmembrane region" description="Helical" evidence="10">
    <location>
        <begin position="200"/>
        <end position="218"/>
    </location>
</feature>
<feature type="transmembrane region" description="Helical" evidence="10">
    <location>
        <begin position="380"/>
        <end position="406"/>
    </location>
</feature>
<evidence type="ECO:0000256" key="2">
    <source>
        <dbReference type="ARBA" id="ARBA00022448"/>
    </source>
</evidence>
<dbReference type="PRINTS" id="PR00762">
    <property type="entry name" value="CLCHANNEL"/>
</dbReference>
<dbReference type="InterPro" id="IPR001807">
    <property type="entry name" value="ClC"/>
</dbReference>
<keyword evidence="2" id="KW-0813">Transport</keyword>
<proteinExistence type="predicted"/>
<dbReference type="Gene3D" id="1.10.3080.10">
    <property type="entry name" value="Clc chloride channel"/>
    <property type="match status" value="1"/>
</dbReference>
<feature type="transmembrane region" description="Helical" evidence="10">
    <location>
        <begin position="243"/>
        <end position="266"/>
    </location>
</feature>
<evidence type="ECO:0000256" key="1">
    <source>
        <dbReference type="ARBA" id="ARBA00004141"/>
    </source>
</evidence>
<keyword evidence="12" id="KW-1185">Reference proteome</keyword>
<keyword evidence="7" id="KW-0869">Chloride channel</keyword>
<protein>
    <submittedName>
        <fullName evidence="11">Chloride channel protein</fullName>
    </submittedName>
</protein>
<feature type="transmembrane region" description="Helical" evidence="10">
    <location>
        <begin position="315"/>
        <end position="336"/>
    </location>
</feature>
<dbReference type="PANTHER" id="PTHR43427">
    <property type="entry name" value="CHLORIDE CHANNEL PROTEIN CLC-E"/>
    <property type="match status" value="1"/>
</dbReference>
<comment type="subcellular location">
    <subcellularLocation>
        <location evidence="1">Membrane</location>
        <topology evidence="1">Multi-pass membrane protein</topology>
    </subcellularLocation>
</comment>
<feature type="transmembrane region" description="Helical" evidence="10">
    <location>
        <begin position="348"/>
        <end position="368"/>
    </location>
</feature>
<accession>A0ABW4YAL8</accession>
<evidence type="ECO:0000256" key="10">
    <source>
        <dbReference type="SAM" id="Phobius"/>
    </source>
</evidence>
<feature type="transmembrane region" description="Helical" evidence="10">
    <location>
        <begin position="278"/>
        <end position="295"/>
    </location>
</feature>
<name>A0ABW4YAL8_9GAMM</name>
<dbReference type="SUPFAM" id="SSF81340">
    <property type="entry name" value="Clc chloride channel"/>
    <property type="match status" value="1"/>
</dbReference>
<feature type="transmembrane region" description="Helical" evidence="10">
    <location>
        <begin position="66"/>
        <end position="85"/>
    </location>
</feature>
<evidence type="ECO:0000256" key="4">
    <source>
        <dbReference type="ARBA" id="ARBA00022989"/>
    </source>
</evidence>
<evidence type="ECO:0000256" key="5">
    <source>
        <dbReference type="ARBA" id="ARBA00023065"/>
    </source>
</evidence>
<keyword evidence="9" id="KW-0407">Ion channel</keyword>
<organism evidence="11 12">
    <name type="scientific">Thiorhodococcus fuscus</name>
    <dbReference type="NCBI Taxonomy" id="527200"/>
    <lineage>
        <taxon>Bacteria</taxon>
        <taxon>Pseudomonadati</taxon>
        <taxon>Pseudomonadota</taxon>
        <taxon>Gammaproteobacteria</taxon>
        <taxon>Chromatiales</taxon>
        <taxon>Chromatiaceae</taxon>
        <taxon>Thiorhodococcus</taxon>
    </lineage>
</organism>
<evidence type="ECO:0000313" key="11">
    <source>
        <dbReference type="EMBL" id="MFD2112682.1"/>
    </source>
</evidence>
<keyword evidence="6 10" id="KW-0472">Membrane</keyword>